<reference evidence="2" key="1">
    <citation type="submission" date="2021-01" db="EMBL/GenBank/DDBJ databases">
        <authorList>
            <person name="Corre E."/>
            <person name="Pelletier E."/>
            <person name="Niang G."/>
            <person name="Scheremetjew M."/>
            <person name="Finn R."/>
            <person name="Kale V."/>
            <person name="Holt S."/>
            <person name="Cochrane G."/>
            <person name="Meng A."/>
            <person name="Brown T."/>
            <person name="Cohen L."/>
        </authorList>
    </citation>
    <scope>NUCLEOTIDE SEQUENCE</scope>
    <source>
        <strain evidence="2">CT5</strain>
    </source>
</reference>
<evidence type="ECO:0000313" key="2">
    <source>
        <dbReference type="EMBL" id="CAE0388146.1"/>
    </source>
</evidence>
<feature type="domain" description="TLDc" evidence="1">
    <location>
        <begin position="2"/>
        <end position="86"/>
    </location>
</feature>
<name>A0A7S3NZZ3_EUPCR</name>
<dbReference type="AlphaFoldDB" id="A0A7S3NZZ3"/>
<dbReference type="InterPro" id="IPR006571">
    <property type="entry name" value="TLDc_dom"/>
</dbReference>
<dbReference type="EMBL" id="HBIK01027920">
    <property type="protein sequence ID" value="CAE0388146.1"/>
    <property type="molecule type" value="Transcribed_RNA"/>
</dbReference>
<protein>
    <recommendedName>
        <fullName evidence="1">TLDc domain-containing protein</fullName>
    </recommendedName>
</protein>
<dbReference type="Pfam" id="PF07534">
    <property type="entry name" value="TLD"/>
    <property type="match status" value="1"/>
</dbReference>
<sequence>MRTFNNKGGTNYAYLNTVRIENSQYPYGIGFGGSKVEFRLWIDGDNMIENSYILPDDHTYEVGYIIPNKKNNGKLSISKIEAYGLGGPEALAAQIEHREMLKKLRDKKKQVDKKQFLDSDFDKEFLLGGTFSHKQEIEDRGGS</sequence>
<evidence type="ECO:0000259" key="1">
    <source>
        <dbReference type="Pfam" id="PF07534"/>
    </source>
</evidence>
<proteinExistence type="predicted"/>
<gene>
    <name evidence="2" type="ORF">ECRA1380_LOCUS13118</name>
</gene>
<accession>A0A7S3NZZ3</accession>
<organism evidence="2">
    <name type="scientific">Euplotes crassus</name>
    <dbReference type="NCBI Taxonomy" id="5936"/>
    <lineage>
        <taxon>Eukaryota</taxon>
        <taxon>Sar</taxon>
        <taxon>Alveolata</taxon>
        <taxon>Ciliophora</taxon>
        <taxon>Intramacronucleata</taxon>
        <taxon>Spirotrichea</taxon>
        <taxon>Hypotrichia</taxon>
        <taxon>Euplotida</taxon>
        <taxon>Euplotidae</taxon>
        <taxon>Moneuplotes</taxon>
    </lineage>
</organism>